<evidence type="ECO:0000256" key="5">
    <source>
        <dbReference type="ARBA" id="ARBA00022617"/>
    </source>
</evidence>
<keyword evidence="10 12" id="KW-0408">Iron</keyword>
<evidence type="ECO:0000259" key="14">
    <source>
        <dbReference type="Pfam" id="PF03264"/>
    </source>
</evidence>
<evidence type="ECO:0000256" key="8">
    <source>
        <dbReference type="ARBA" id="ARBA00022982"/>
    </source>
</evidence>
<dbReference type="InterPro" id="IPR038266">
    <property type="entry name" value="NapC/NirT_cytc_sf"/>
</dbReference>
<gene>
    <name evidence="15" type="ORF">O7M46_03960</name>
</gene>
<comment type="PTM">
    <text evidence="12">Binds 4 heme groups per subunit.</text>
</comment>
<keyword evidence="4" id="KW-1003">Cell membrane</keyword>
<evidence type="ECO:0000256" key="10">
    <source>
        <dbReference type="ARBA" id="ARBA00023004"/>
    </source>
</evidence>
<dbReference type="InterPro" id="IPR024717">
    <property type="entry name" value="NapC/NirT/NrfH"/>
</dbReference>
<keyword evidence="9 13" id="KW-1133">Transmembrane helix</keyword>
<dbReference type="Proteomes" id="UP001224083">
    <property type="component" value="Unassembled WGS sequence"/>
</dbReference>
<feature type="transmembrane region" description="Helical" evidence="13">
    <location>
        <begin position="20"/>
        <end position="42"/>
    </location>
</feature>
<evidence type="ECO:0000256" key="11">
    <source>
        <dbReference type="ARBA" id="ARBA00023136"/>
    </source>
</evidence>
<dbReference type="EMBL" id="JAQAHH010000004">
    <property type="protein sequence ID" value="MDP9500104.1"/>
    <property type="molecule type" value="Genomic_DNA"/>
</dbReference>
<dbReference type="PIRSF" id="PIRSF000013">
    <property type="entry name" value="4_hem_cytochrm_NapC"/>
    <property type="match status" value="1"/>
</dbReference>
<keyword evidence="6 13" id="KW-0812">Transmembrane</keyword>
<evidence type="ECO:0000256" key="1">
    <source>
        <dbReference type="ARBA" id="ARBA00004162"/>
    </source>
</evidence>
<dbReference type="Gene3D" id="1.10.3820.10">
    <property type="entry name" value="Di-heme elbow motif domain"/>
    <property type="match status" value="1"/>
</dbReference>
<dbReference type="PANTHER" id="PTHR30333:SF1">
    <property type="entry name" value="CYTOCHROME C-TYPE PROTEIN NAPC"/>
    <property type="match status" value="1"/>
</dbReference>
<organism evidence="15 16">
    <name type="scientific">Bisgaard Taxon 45</name>
    <dbReference type="NCBI Taxonomy" id="304289"/>
    <lineage>
        <taxon>Bacteria</taxon>
        <taxon>Pseudomonadati</taxon>
        <taxon>Pseudomonadota</taxon>
        <taxon>Gammaproteobacteria</taxon>
        <taxon>Pasteurellales</taxon>
        <taxon>Pasteurellaceae</taxon>
    </lineage>
</organism>
<dbReference type="InterPro" id="IPR051174">
    <property type="entry name" value="Cytochrome_c-type_ET"/>
</dbReference>
<keyword evidence="8 12" id="KW-0249">Electron transport</keyword>
<dbReference type="InterPro" id="IPR011885">
    <property type="entry name" value="NO3Rdtase_cyt_c_NapC/NirT"/>
</dbReference>
<dbReference type="PANTHER" id="PTHR30333">
    <property type="entry name" value="CYTOCHROME C-TYPE PROTEIN"/>
    <property type="match status" value="1"/>
</dbReference>
<dbReference type="NCBIfam" id="TIGR02161">
    <property type="entry name" value="napC_nirT"/>
    <property type="match status" value="1"/>
</dbReference>
<evidence type="ECO:0000313" key="15">
    <source>
        <dbReference type="EMBL" id="MDP9500104.1"/>
    </source>
</evidence>
<reference evidence="15 16" key="1">
    <citation type="submission" date="2022-12" db="EMBL/GenBank/DDBJ databases">
        <title>Genome sequence of Pasteurellaceae Bisgaard Taxon 45.</title>
        <authorList>
            <person name="Foggin C."/>
            <person name="Rosen L.E."/>
            <person name="Henton M."/>
            <person name="Buys A."/>
            <person name="Floyd T."/>
            <person name="Turner A.D."/>
            <person name="Tarbin J."/>
            <person name="Lloyd A.S."/>
            <person name="Chaitezvi C."/>
            <person name="Ellis R.J."/>
            <person name="Roberts H.C."/>
            <person name="Dastjerdi A."/>
            <person name="Nunez A."/>
            <person name="Van Vliet A.H."/>
            <person name="Steinbach F."/>
        </authorList>
    </citation>
    <scope>NUCLEOTIDE SEQUENCE [LARGE SCALE GENOMIC DNA]</scope>
    <source>
        <strain evidence="15 16">VF20HR</strain>
    </source>
</reference>
<evidence type="ECO:0000256" key="7">
    <source>
        <dbReference type="ARBA" id="ARBA00022723"/>
    </source>
</evidence>
<evidence type="ECO:0000256" key="3">
    <source>
        <dbReference type="ARBA" id="ARBA00022448"/>
    </source>
</evidence>
<protein>
    <recommendedName>
        <fullName evidence="12">Cytochrome c-type protein</fullName>
    </recommendedName>
</protein>
<evidence type="ECO:0000256" key="9">
    <source>
        <dbReference type="ARBA" id="ARBA00022989"/>
    </source>
</evidence>
<keyword evidence="11 13" id="KW-0472">Membrane</keyword>
<sequence length="197" mass="22757">MLNLIKRFWKWFRSPSRIAVGTLITLAFIAGIVSWVGFNYGLEQTNTEEFCVSCHSNDVYPEYLHTAHYLNRSGVKATCPDCHVPHEFIPKMIRKVQASREVYAHLMGYTDTIDKFNSRRLHMAEREWARLKANNSQECRNCHNFENMDFSQQKTVAEKMHALAIKEEKTCIDCHKGIAHQLPDMTGVESGFSAEQK</sequence>
<proteinExistence type="inferred from homology"/>
<evidence type="ECO:0000256" key="2">
    <source>
        <dbReference type="ARBA" id="ARBA00007395"/>
    </source>
</evidence>
<dbReference type="InterPro" id="IPR036280">
    <property type="entry name" value="Multihaem_cyt_sf"/>
</dbReference>
<keyword evidence="16" id="KW-1185">Reference proteome</keyword>
<keyword evidence="3 12" id="KW-0813">Transport</keyword>
<evidence type="ECO:0000256" key="13">
    <source>
        <dbReference type="SAM" id="Phobius"/>
    </source>
</evidence>
<dbReference type="Pfam" id="PF03264">
    <property type="entry name" value="Cytochrom_NNT"/>
    <property type="match status" value="1"/>
</dbReference>
<evidence type="ECO:0000256" key="6">
    <source>
        <dbReference type="ARBA" id="ARBA00022692"/>
    </source>
</evidence>
<dbReference type="SUPFAM" id="SSF48695">
    <property type="entry name" value="Multiheme cytochromes"/>
    <property type="match status" value="1"/>
</dbReference>
<evidence type="ECO:0000256" key="4">
    <source>
        <dbReference type="ARBA" id="ARBA00022475"/>
    </source>
</evidence>
<accession>A0ABT9KDF3</accession>
<comment type="subcellular location">
    <subcellularLocation>
        <location evidence="1">Cell membrane</location>
        <topology evidence="1">Single-pass membrane protein</topology>
    </subcellularLocation>
</comment>
<dbReference type="InterPro" id="IPR005126">
    <property type="entry name" value="NapC/NirT_cyt_c_N"/>
</dbReference>
<evidence type="ECO:0000313" key="16">
    <source>
        <dbReference type="Proteomes" id="UP001224083"/>
    </source>
</evidence>
<keyword evidence="7 12" id="KW-0479">Metal-binding</keyword>
<keyword evidence="5 12" id="KW-0349">Heme</keyword>
<name>A0ABT9KDF3_9PAST</name>
<feature type="domain" description="NapC/NirT cytochrome c N-terminal" evidence="14">
    <location>
        <begin position="16"/>
        <end position="185"/>
    </location>
</feature>
<comment type="caution">
    <text evidence="15">The sequence shown here is derived from an EMBL/GenBank/DDBJ whole genome shotgun (WGS) entry which is preliminary data.</text>
</comment>
<comment type="similarity">
    <text evidence="2">Belongs to the NapC/NirT/NrfH family.</text>
</comment>
<evidence type="ECO:0000256" key="12">
    <source>
        <dbReference type="PIRNR" id="PIRNR000013"/>
    </source>
</evidence>